<proteinExistence type="predicted"/>
<dbReference type="PROSITE" id="PS50006">
    <property type="entry name" value="FHA_DOMAIN"/>
    <property type="match status" value="1"/>
</dbReference>
<accession>A0A812W4Z7</accession>
<gene>
    <name evidence="3" type="ORF">SNEC2469_LOCUS18882</name>
</gene>
<feature type="compositionally biased region" description="Pro residues" evidence="1">
    <location>
        <begin position="499"/>
        <end position="519"/>
    </location>
</feature>
<evidence type="ECO:0000256" key="1">
    <source>
        <dbReference type="SAM" id="MobiDB-lite"/>
    </source>
</evidence>
<reference evidence="3" key="1">
    <citation type="submission" date="2021-02" db="EMBL/GenBank/DDBJ databases">
        <authorList>
            <person name="Dougan E. K."/>
            <person name="Rhodes N."/>
            <person name="Thang M."/>
            <person name="Chan C."/>
        </authorList>
    </citation>
    <scope>NUCLEOTIDE SEQUENCE</scope>
</reference>
<dbReference type="SUPFAM" id="SSF49879">
    <property type="entry name" value="SMAD/FHA domain"/>
    <property type="match status" value="2"/>
</dbReference>
<dbReference type="EMBL" id="CAJNJA010032030">
    <property type="protein sequence ID" value="CAE7663038.1"/>
    <property type="molecule type" value="Genomic_DNA"/>
</dbReference>
<dbReference type="InterPro" id="IPR027417">
    <property type="entry name" value="P-loop_NTPase"/>
</dbReference>
<dbReference type="CDD" id="cd00060">
    <property type="entry name" value="FHA"/>
    <property type="match status" value="2"/>
</dbReference>
<keyword evidence="4" id="KW-1185">Reference proteome</keyword>
<evidence type="ECO:0000313" key="3">
    <source>
        <dbReference type="EMBL" id="CAE7663038.1"/>
    </source>
</evidence>
<dbReference type="Gene3D" id="3.40.50.300">
    <property type="entry name" value="P-loop containing nucleotide triphosphate hydrolases"/>
    <property type="match status" value="1"/>
</dbReference>
<protein>
    <recommendedName>
        <fullName evidence="2">FHA domain-containing protein</fullName>
    </recommendedName>
</protein>
<dbReference type="InterPro" id="IPR000253">
    <property type="entry name" value="FHA_dom"/>
</dbReference>
<evidence type="ECO:0000259" key="2">
    <source>
        <dbReference type="PROSITE" id="PS50006"/>
    </source>
</evidence>
<dbReference type="Pfam" id="PF00498">
    <property type="entry name" value="FHA"/>
    <property type="match status" value="1"/>
</dbReference>
<feature type="domain" description="FHA" evidence="2">
    <location>
        <begin position="27"/>
        <end position="83"/>
    </location>
</feature>
<dbReference type="OrthoDB" id="416042at2759"/>
<dbReference type="Proteomes" id="UP000601435">
    <property type="component" value="Unassembled WGS sequence"/>
</dbReference>
<sequence length="785" mass="85249">MVAMAAGSRLICLNNVPMEIELTKEPLRVGRSVQPLPVWQQLIPDEATRNTISRIHFEVVRQGGAFLLRNLSAQGTLVNGSTVEEVILKNGDIISMGQVGSEYGNRPALQFKVHLCEDLIAKASFSVRLWWLLPGANGTGPTVLNKQLLAGPSGAVRVGRAMQPIEFWQTLVPDESLRNAISREHFDVCPTADGVMLINRSIAGTLHNGVLVQHQTRVNSGDVLAIPLHNQPKEPPIVQFRLECAAIPDPDFEDGAAPRLLGAKAGSVDAALSPKEKEAADVVKIAVDALPPPFSLECVAARGAEGRDLEQLPMASRVLAASFSQVELSVGSSHQSGDFWEMLLKDPALRTQILPLHFRLEMAQLSDGPMLILDAHAATELNGKLVEGKAPVLQNDLISIAGTTNGLTDDVPLVSEFGTELTQALCKELMFKHDFQIMTLSGIHWRAVKNLGRRHPGAHVSVLWKPLAVGSRIAESAGSRWEGTPDASDSPAKATPAPVASPLPPPLPVPAPPLLPAPAPEASAPAAAPSGALKSCLAFVHIPKAAGSNLEGVIARAFGYNQVVENPGDCISMRKIEKVVRFWGMCDDRLQCESKKHCGWSGADCCYVNKSFVPPPTPNKGVDRCSFWHFPPAWDAQLAKGYSEDCDSFCVVREPLSRFLSHWRWRHFSKPSDCSPEVLEKYTQEKLGQAREDALLEDCHFTPQVYYAFQNGDHRAPRICRHIIKLEHLDAEFAPLMAQYNLEKVHLGKGKSRSSKKCDIVPTDATLKLIKEGAGSAFVLGFAGS</sequence>
<feature type="region of interest" description="Disordered" evidence="1">
    <location>
        <begin position="475"/>
        <end position="523"/>
    </location>
</feature>
<dbReference type="AlphaFoldDB" id="A0A812W4Z7"/>
<organism evidence="3 4">
    <name type="scientific">Symbiodinium necroappetens</name>
    <dbReference type="NCBI Taxonomy" id="1628268"/>
    <lineage>
        <taxon>Eukaryota</taxon>
        <taxon>Sar</taxon>
        <taxon>Alveolata</taxon>
        <taxon>Dinophyceae</taxon>
        <taxon>Suessiales</taxon>
        <taxon>Symbiodiniaceae</taxon>
        <taxon>Symbiodinium</taxon>
    </lineage>
</organism>
<dbReference type="InterPro" id="IPR008984">
    <property type="entry name" value="SMAD_FHA_dom_sf"/>
</dbReference>
<comment type="caution">
    <text evidence="3">The sequence shown here is derived from an EMBL/GenBank/DDBJ whole genome shotgun (WGS) entry which is preliminary data.</text>
</comment>
<dbReference type="Gene3D" id="2.60.200.20">
    <property type="match status" value="1"/>
</dbReference>
<name>A0A812W4Z7_9DINO</name>
<evidence type="ECO:0000313" key="4">
    <source>
        <dbReference type="Proteomes" id="UP000601435"/>
    </source>
</evidence>
<dbReference type="SMART" id="SM00240">
    <property type="entry name" value="FHA"/>
    <property type="match status" value="2"/>
</dbReference>